<dbReference type="SUPFAM" id="SSF55874">
    <property type="entry name" value="ATPase domain of HSP90 chaperone/DNA topoisomerase II/histidine kinase"/>
    <property type="match status" value="1"/>
</dbReference>
<comment type="catalytic activity">
    <reaction evidence="1">
        <text>ATP + protein L-histidine = ADP + protein N-phospho-L-histidine.</text>
        <dbReference type="EC" id="2.7.13.3"/>
    </reaction>
</comment>
<gene>
    <name evidence="13" type="ORF">ACFSJ0_48010</name>
</gene>
<evidence type="ECO:0000256" key="2">
    <source>
        <dbReference type="ARBA" id="ARBA00012438"/>
    </source>
</evidence>
<evidence type="ECO:0000259" key="12">
    <source>
        <dbReference type="Pfam" id="PF07730"/>
    </source>
</evidence>
<evidence type="ECO:0000313" key="14">
    <source>
        <dbReference type="Proteomes" id="UP001597097"/>
    </source>
</evidence>
<dbReference type="EMBL" id="JBHUCM010000045">
    <property type="protein sequence ID" value="MFD1544862.1"/>
    <property type="molecule type" value="Genomic_DNA"/>
</dbReference>
<dbReference type="GO" id="GO:0016301">
    <property type="term" value="F:kinase activity"/>
    <property type="evidence" value="ECO:0007669"/>
    <property type="project" value="UniProtKB-KW"/>
</dbReference>
<reference evidence="14" key="1">
    <citation type="journal article" date="2019" name="Int. J. Syst. Evol. Microbiol.">
        <title>The Global Catalogue of Microorganisms (GCM) 10K type strain sequencing project: providing services to taxonomists for standard genome sequencing and annotation.</title>
        <authorList>
            <consortium name="The Broad Institute Genomics Platform"/>
            <consortium name="The Broad Institute Genome Sequencing Center for Infectious Disease"/>
            <person name="Wu L."/>
            <person name="Ma J."/>
        </authorList>
    </citation>
    <scope>NUCLEOTIDE SEQUENCE [LARGE SCALE GENOMIC DNA]</scope>
    <source>
        <strain evidence="14">CGMCC 1.15399</strain>
    </source>
</reference>
<keyword evidence="6 13" id="KW-0418">Kinase</keyword>
<dbReference type="CDD" id="cd16917">
    <property type="entry name" value="HATPase_UhpB-NarQ-NarX-like"/>
    <property type="match status" value="1"/>
</dbReference>
<keyword evidence="7" id="KW-0067">ATP-binding</keyword>
<dbReference type="InterPro" id="IPR003594">
    <property type="entry name" value="HATPase_dom"/>
</dbReference>
<organism evidence="13 14">
    <name type="scientific">Nonomuraea guangzhouensis</name>
    <dbReference type="NCBI Taxonomy" id="1291555"/>
    <lineage>
        <taxon>Bacteria</taxon>
        <taxon>Bacillati</taxon>
        <taxon>Actinomycetota</taxon>
        <taxon>Actinomycetes</taxon>
        <taxon>Streptosporangiales</taxon>
        <taxon>Streptosporangiaceae</taxon>
        <taxon>Nonomuraea</taxon>
    </lineage>
</organism>
<evidence type="ECO:0000256" key="4">
    <source>
        <dbReference type="ARBA" id="ARBA00022679"/>
    </source>
</evidence>
<feature type="domain" description="Histidine kinase/HSP90-like ATPase" evidence="11">
    <location>
        <begin position="330"/>
        <end position="392"/>
    </location>
</feature>
<evidence type="ECO:0000256" key="9">
    <source>
        <dbReference type="SAM" id="MobiDB-lite"/>
    </source>
</evidence>
<feature type="transmembrane region" description="Helical" evidence="10">
    <location>
        <begin position="16"/>
        <end position="34"/>
    </location>
</feature>
<keyword evidence="4" id="KW-0808">Transferase</keyword>
<evidence type="ECO:0000256" key="10">
    <source>
        <dbReference type="SAM" id="Phobius"/>
    </source>
</evidence>
<feature type="transmembrane region" description="Helical" evidence="10">
    <location>
        <begin position="101"/>
        <end position="132"/>
    </location>
</feature>
<proteinExistence type="predicted"/>
<dbReference type="PANTHER" id="PTHR24421:SF10">
    <property type="entry name" value="NITRATE_NITRITE SENSOR PROTEIN NARQ"/>
    <property type="match status" value="1"/>
</dbReference>
<feature type="transmembrane region" description="Helical" evidence="10">
    <location>
        <begin position="77"/>
        <end position="95"/>
    </location>
</feature>
<keyword evidence="10" id="KW-0812">Transmembrane</keyword>
<name>A0ABW4GQ47_9ACTN</name>
<feature type="domain" description="Signal transduction histidine kinase subgroup 3 dimerisation and phosphoacceptor" evidence="12">
    <location>
        <begin position="216"/>
        <end position="282"/>
    </location>
</feature>
<keyword evidence="14" id="KW-1185">Reference proteome</keyword>
<keyword evidence="8" id="KW-0902">Two-component regulatory system</keyword>
<dbReference type="Gene3D" id="1.20.5.1930">
    <property type="match status" value="1"/>
</dbReference>
<dbReference type="PANTHER" id="PTHR24421">
    <property type="entry name" value="NITRATE/NITRITE SENSOR PROTEIN NARX-RELATED"/>
    <property type="match status" value="1"/>
</dbReference>
<evidence type="ECO:0000256" key="7">
    <source>
        <dbReference type="ARBA" id="ARBA00022840"/>
    </source>
</evidence>
<dbReference type="InterPro" id="IPR036890">
    <property type="entry name" value="HATPase_C_sf"/>
</dbReference>
<evidence type="ECO:0000256" key="1">
    <source>
        <dbReference type="ARBA" id="ARBA00000085"/>
    </source>
</evidence>
<dbReference type="InterPro" id="IPR011712">
    <property type="entry name" value="Sig_transdc_His_kin_sub3_dim/P"/>
</dbReference>
<evidence type="ECO:0000256" key="8">
    <source>
        <dbReference type="ARBA" id="ARBA00023012"/>
    </source>
</evidence>
<dbReference type="Pfam" id="PF02518">
    <property type="entry name" value="HATPase_c"/>
    <property type="match status" value="1"/>
</dbReference>
<evidence type="ECO:0000256" key="3">
    <source>
        <dbReference type="ARBA" id="ARBA00022553"/>
    </source>
</evidence>
<dbReference type="Proteomes" id="UP001597097">
    <property type="component" value="Unassembled WGS sequence"/>
</dbReference>
<keyword evidence="5" id="KW-0547">Nucleotide-binding</keyword>
<evidence type="ECO:0000256" key="5">
    <source>
        <dbReference type="ARBA" id="ARBA00022741"/>
    </source>
</evidence>
<dbReference type="RefSeq" id="WP_378625332.1">
    <property type="nucleotide sequence ID" value="NZ_JBHUCM010000045.1"/>
</dbReference>
<comment type="caution">
    <text evidence="13">The sequence shown here is derived from an EMBL/GenBank/DDBJ whole genome shotgun (WGS) entry which is preliminary data.</text>
</comment>
<keyword evidence="10" id="KW-1133">Transmembrane helix</keyword>
<dbReference type="Gene3D" id="3.30.565.10">
    <property type="entry name" value="Histidine kinase-like ATPase, C-terminal domain"/>
    <property type="match status" value="1"/>
</dbReference>
<keyword evidence="10" id="KW-0472">Membrane</keyword>
<feature type="non-terminal residue" evidence="13">
    <location>
        <position position="396"/>
    </location>
</feature>
<sequence>MERAGGWADRGRRFAAAPYAPVVVGVLLALLAVAESIAQAQSPRLAQVIGLVDTEPVGATIRHAASTPPPEYAATPLYLVILPLVGLATTLPVAFSRGHAIGAGVAVFATMGLSLVAFQTLTVAGVGAQLIAGYRLGRAGSQRLALVLAAPYLVLALSGVATAGGEVRILILLLACLTPAAALAGTARRARNEAVANTTARQAIADTLIEHTARGERARIARELHDVVAHHISMVAVQAETARLTTPGMPSAGAERLSAIGDTARAALTEMRRLLGVLREDAEADPAVRRPQPGLRLPELNELLDESRDASGTGTRLILRGPPLTLDPGVELAAYRIVQEALTNARRHAPGAAVDVELHYTGDDLRVLIRDNGPGLSTETPGGGHGLSGMRERAAA</sequence>
<feature type="region of interest" description="Disordered" evidence="9">
    <location>
        <begin position="371"/>
        <end position="396"/>
    </location>
</feature>
<protein>
    <recommendedName>
        <fullName evidence="2">histidine kinase</fullName>
        <ecNumber evidence="2">2.7.13.3</ecNumber>
    </recommendedName>
</protein>
<dbReference type="InterPro" id="IPR050482">
    <property type="entry name" value="Sensor_HK_TwoCompSys"/>
</dbReference>
<evidence type="ECO:0000259" key="11">
    <source>
        <dbReference type="Pfam" id="PF02518"/>
    </source>
</evidence>
<dbReference type="Pfam" id="PF07730">
    <property type="entry name" value="HisKA_3"/>
    <property type="match status" value="1"/>
</dbReference>
<dbReference type="EC" id="2.7.13.3" evidence="2"/>
<keyword evidence="3" id="KW-0597">Phosphoprotein</keyword>
<feature type="transmembrane region" description="Helical" evidence="10">
    <location>
        <begin position="169"/>
        <end position="187"/>
    </location>
</feature>
<evidence type="ECO:0000256" key="6">
    <source>
        <dbReference type="ARBA" id="ARBA00022777"/>
    </source>
</evidence>
<evidence type="ECO:0000313" key="13">
    <source>
        <dbReference type="EMBL" id="MFD1544862.1"/>
    </source>
</evidence>
<accession>A0ABW4GQ47</accession>
<feature type="transmembrane region" description="Helical" evidence="10">
    <location>
        <begin position="144"/>
        <end position="163"/>
    </location>
</feature>